<dbReference type="InterPro" id="IPR042098">
    <property type="entry name" value="TauD-like_sf"/>
</dbReference>
<name>A0A3N2E1P5_9GAMM</name>
<dbReference type="OrthoDB" id="3872700at2"/>
<dbReference type="InterPro" id="IPR003819">
    <property type="entry name" value="TauD/TfdA-like"/>
</dbReference>
<protein>
    <submittedName>
        <fullName evidence="5">TfdA family taurine catabolism dioxygenase TauD</fullName>
    </submittedName>
</protein>
<feature type="domain" description="TauD/TfdA-like" evidence="4">
    <location>
        <begin position="37"/>
        <end position="251"/>
    </location>
</feature>
<dbReference type="InterPro" id="IPR050411">
    <property type="entry name" value="AlphaKG_dependent_hydroxylases"/>
</dbReference>
<evidence type="ECO:0000256" key="1">
    <source>
        <dbReference type="ARBA" id="ARBA00001954"/>
    </source>
</evidence>
<dbReference type="EMBL" id="RKHR01000003">
    <property type="protein sequence ID" value="ROS05495.1"/>
    <property type="molecule type" value="Genomic_DNA"/>
</dbReference>
<dbReference type="GO" id="GO:0016706">
    <property type="term" value="F:2-oxoglutarate-dependent dioxygenase activity"/>
    <property type="evidence" value="ECO:0007669"/>
    <property type="project" value="UniProtKB-ARBA"/>
</dbReference>
<evidence type="ECO:0000256" key="2">
    <source>
        <dbReference type="ARBA" id="ARBA00023002"/>
    </source>
</evidence>
<dbReference type="AlphaFoldDB" id="A0A3N2E1P5"/>
<reference evidence="5 6" key="1">
    <citation type="submission" date="2018-11" db="EMBL/GenBank/DDBJ databases">
        <title>Genomic Encyclopedia of Type Strains, Phase IV (KMG-IV): sequencing the most valuable type-strain genomes for metagenomic binning, comparative biology and taxonomic classification.</title>
        <authorList>
            <person name="Goeker M."/>
        </authorList>
    </citation>
    <scope>NUCLEOTIDE SEQUENCE [LARGE SCALE GENOMIC DNA]</scope>
    <source>
        <strain evidence="5 6">DSM 100316</strain>
    </source>
</reference>
<keyword evidence="3" id="KW-0045">Antibiotic biosynthesis</keyword>
<comment type="cofactor">
    <cofactor evidence="1">
        <name>Fe(2+)</name>
        <dbReference type="ChEBI" id="CHEBI:29033"/>
    </cofactor>
</comment>
<evidence type="ECO:0000259" key="4">
    <source>
        <dbReference type="Pfam" id="PF02668"/>
    </source>
</evidence>
<dbReference type="GO" id="GO:0017000">
    <property type="term" value="P:antibiotic biosynthetic process"/>
    <property type="evidence" value="ECO:0007669"/>
    <property type="project" value="UniProtKB-KW"/>
</dbReference>
<keyword evidence="5" id="KW-0223">Dioxygenase</keyword>
<evidence type="ECO:0000313" key="6">
    <source>
        <dbReference type="Proteomes" id="UP000275394"/>
    </source>
</evidence>
<organism evidence="5 6">
    <name type="scientific">Sinobacterium caligoides</name>
    <dbReference type="NCBI Taxonomy" id="933926"/>
    <lineage>
        <taxon>Bacteria</taxon>
        <taxon>Pseudomonadati</taxon>
        <taxon>Pseudomonadota</taxon>
        <taxon>Gammaproteobacteria</taxon>
        <taxon>Cellvibrionales</taxon>
        <taxon>Spongiibacteraceae</taxon>
        <taxon>Sinobacterium</taxon>
    </lineage>
</organism>
<evidence type="ECO:0000256" key="3">
    <source>
        <dbReference type="ARBA" id="ARBA00023194"/>
    </source>
</evidence>
<dbReference type="Pfam" id="PF02668">
    <property type="entry name" value="TauD"/>
    <property type="match status" value="1"/>
</dbReference>
<dbReference type="RefSeq" id="WP_123711396.1">
    <property type="nucleotide sequence ID" value="NZ_RKHR01000003.1"/>
</dbReference>
<gene>
    <name evidence="5" type="ORF">EDC56_1025</name>
</gene>
<sequence length="262" mass="30058">MSSLHLMPYATTLRVPQYCRFDIDSAESIDYEPYKYALLKKGIAIINLNFADNAAKIMNDIVNEIGLVHEHDSMGRTVWDVKVGGETGKESLAISHGDQEFSLHNDGAFEKEMPGYFGLYVVRADKFGGGINVLINTDKIIESLSEASFDILSTHKFKLRVPEEFHKDEEFIHAPLIDENHGFRYRHDIIERDCCSQAELEALAELELQLSLPQNMLKVCLQDQQILLLDNRRFLHARTQVKDKKRHLKRIRFNMPPLSKVS</sequence>
<dbReference type="SUPFAM" id="SSF51197">
    <property type="entry name" value="Clavaminate synthase-like"/>
    <property type="match status" value="1"/>
</dbReference>
<keyword evidence="2" id="KW-0560">Oxidoreductase</keyword>
<proteinExistence type="predicted"/>
<dbReference type="Gene3D" id="3.60.130.10">
    <property type="entry name" value="Clavaminate synthase-like"/>
    <property type="match status" value="1"/>
</dbReference>
<keyword evidence="6" id="KW-1185">Reference proteome</keyword>
<evidence type="ECO:0000313" key="5">
    <source>
        <dbReference type="EMBL" id="ROS05495.1"/>
    </source>
</evidence>
<dbReference type="PANTHER" id="PTHR10696">
    <property type="entry name" value="GAMMA-BUTYROBETAINE HYDROXYLASE-RELATED"/>
    <property type="match status" value="1"/>
</dbReference>
<accession>A0A3N2E1P5</accession>
<dbReference type="Proteomes" id="UP000275394">
    <property type="component" value="Unassembled WGS sequence"/>
</dbReference>
<dbReference type="PANTHER" id="PTHR10696:SF56">
    <property type="entry name" value="TAUD_TFDA-LIKE DOMAIN-CONTAINING PROTEIN"/>
    <property type="match status" value="1"/>
</dbReference>
<comment type="caution">
    <text evidence="5">The sequence shown here is derived from an EMBL/GenBank/DDBJ whole genome shotgun (WGS) entry which is preliminary data.</text>
</comment>